<keyword evidence="5 7" id="KW-1133">Transmembrane helix</keyword>
<protein>
    <submittedName>
        <fullName evidence="9">MFS transporter</fullName>
    </submittedName>
</protein>
<feature type="transmembrane region" description="Helical" evidence="7">
    <location>
        <begin position="184"/>
        <end position="208"/>
    </location>
</feature>
<keyword evidence="6 7" id="KW-0472">Membrane</keyword>
<feature type="transmembrane region" description="Helical" evidence="7">
    <location>
        <begin position="339"/>
        <end position="357"/>
    </location>
</feature>
<dbReference type="SUPFAM" id="SSF103473">
    <property type="entry name" value="MFS general substrate transporter"/>
    <property type="match status" value="1"/>
</dbReference>
<feature type="transmembrane region" description="Helical" evidence="7">
    <location>
        <begin position="277"/>
        <end position="299"/>
    </location>
</feature>
<evidence type="ECO:0000256" key="6">
    <source>
        <dbReference type="ARBA" id="ARBA00023136"/>
    </source>
</evidence>
<evidence type="ECO:0000256" key="7">
    <source>
        <dbReference type="SAM" id="Phobius"/>
    </source>
</evidence>
<feature type="transmembrane region" description="Helical" evidence="7">
    <location>
        <begin position="84"/>
        <end position="103"/>
    </location>
</feature>
<keyword evidence="3" id="KW-1003">Cell membrane</keyword>
<feature type="transmembrane region" description="Helical" evidence="7">
    <location>
        <begin position="20"/>
        <end position="43"/>
    </location>
</feature>
<comment type="subcellular location">
    <subcellularLocation>
        <location evidence="1">Cell membrane</location>
        <topology evidence="1">Multi-pass membrane protein</topology>
    </subcellularLocation>
</comment>
<evidence type="ECO:0000259" key="8">
    <source>
        <dbReference type="PROSITE" id="PS50850"/>
    </source>
</evidence>
<dbReference type="InterPro" id="IPR020846">
    <property type="entry name" value="MFS_dom"/>
</dbReference>
<feature type="transmembrane region" description="Helical" evidence="7">
    <location>
        <begin position="55"/>
        <end position="78"/>
    </location>
</feature>
<evidence type="ECO:0000256" key="2">
    <source>
        <dbReference type="ARBA" id="ARBA00022448"/>
    </source>
</evidence>
<name>A0ABW1QTC7_9ACTN</name>
<keyword evidence="4 7" id="KW-0812">Transmembrane</keyword>
<feature type="transmembrane region" description="Helical" evidence="7">
    <location>
        <begin position="311"/>
        <end position="333"/>
    </location>
</feature>
<evidence type="ECO:0000313" key="10">
    <source>
        <dbReference type="Proteomes" id="UP001596098"/>
    </source>
</evidence>
<sequence>MLASFTPTPLYPDYQELFDIGSGGVSLIFAGYPAGVVFCLTLLGGLSDVIGRRRTILFGGTVLITGLMLLSVAPSLGVMVVGRFIQGLGVALVSTAAASALMELHPKGVEAGSQFNTASVSLGVAFGPLVAGLVADQMPNPLRSPYWVVALMVLVPMVLAAFSPRTPRTPGAPLVRRVRVPRELARPFVASAAAVAITNLCTGLMGAFSPEVARSVGWQGSTLNGVFVSVLLFSIAVAQMAGGSWPPRRAMVGGGMVAVTGWALLAVGSFVGSPVLALVAVVVLGAGTGATLLGSAAAMSSWAPPERRAELYAAWLLVPFTTLGLSAFLAAPLVASTSVAFALLGAGALTVGLTALVRHTAVRT</sequence>
<evidence type="ECO:0000256" key="3">
    <source>
        <dbReference type="ARBA" id="ARBA00022475"/>
    </source>
</evidence>
<feature type="transmembrane region" description="Helical" evidence="7">
    <location>
        <begin position="115"/>
        <end position="134"/>
    </location>
</feature>
<evidence type="ECO:0000313" key="9">
    <source>
        <dbReference type="EMBL" id="MFC6152112.1"/>
    </source>
</evidence>
<gene>
    <name evidence="9" type="ORF">ACFPWU_00320</name>
</gene>
<dbReference type="PANTHER" id="PTHR23517:SF13">
    <property type="entry name" value="MAJOR FACILITATOR SUPERFAMILY MFS_1"/>
    <property type="match status" value="1"/>
</dbReference>
<dbReference type="PANTHER" id="PTHR23517">
    <property type="entry name" value="RESISTANCE PROTEIN MDTM, PUTATIVE-RELATED-RELATED"/>
    <property type="match status" value="1"/>
</dbReference>
<keyword evidence="2" id="KW-0813">Transport</keyword>
<reference evidence="10" key="1">
    <citation type="journal article" date="2019" name="Int. J. Syst. Evol. Microbiol.">
        <title>The Global Catalogue of Microorganisms (GCM) 10K type strain sequencing project: providing services to taxonomists for standard genome sequencing and annotation.</title>
        <authorList>
            <consortium name="The Broad Institute Genomics Platform"/>
            <consortium name="The Broad Institute Genome Sequencing Center for Infectious Disease"/>
            <person name="Wu L."/>
            <person name="Ma J."/>
        </authorList>
    </citation>
    <scope>NUCLEOTIDE SEQUENCE [LARGE SCALE GENOMIC DNA]</scope>
    <source>
        <strain evidence="10">DFY28</strain>
    </source>
</reference>
<dbReference type="Gene3D" id="1.20.1250.20">
    <property type="entry name" value="MFS general substrate transporter like domains"/>
    <property type="match status" value="2"/>
</dbReference>
<dbReference type="Proteomes" id="UP001596098">
    <property type="component" value="Unassembled WGS sequence"/>
</dbReference>
<feature type="domain" description="Major facilitator superfamily (MFS) profile" evidence="8">
    <location>
        <begin position="1"/>
        <end position="363"/>
    </location>
</feature>
<accession>A0ABW1QTC7</accession>
<proteinExistence type="predicted"/>
<dbReference type="PROSITE" id="PS00216">
    <property type="entry name" value="SUGAR_TRANSPORT_1"/>
    <property type="match status" value="1"/>
</dbReference>
<dbReference type="RefSeq" id="WP_164878791.1">
    <property type="nucleotide sequence ID" value="NZ_CP034929.1"/>
</dbReference>
<evidence type="ECO:0000256" key="4">
    <source>
        <dbReference type="ARBA" id="ARBA00022692"/>
    </source>
</evidence>
<dbReference type="EMBL" id="JBHSQI010000001">
    <property type="protein sequence ID" value="MFC6152112.1"/>
    <property type="molecule type" value="Genomic_DNA"/>
</dbReference>
<feature type="transmembrane region" description="Helical" evidence="7">
    <location>
        <begin position="146"/>
        <end position="163"/>
    </location>
</feature>
<dbReference type="InterPro" id="IPR050171">
    <property type="entry name" value="MFS_Transporters"/>
</dbReference>
<organism evidence="9 10">
    <name type="scientific">Nocardioides yefusunii</name>
    <dbReference type="NCBI Taxonomy" id="2500546"/>
    <lineage>
        <taxon>Bacteria</taxon>
        <taxon>Bacillati</taxon>
        <taxon>Actinomycetota</taxon>
        <taxon>Actinomycetes</taxon>
        <taxon>Propionibacteriales</taxon>
        <taxon>Nocardioidaceae</taxon>
        <taxon>Nocardioides</taxon>
    </lineage>
</organism>
<dbReference type="InterPro" id="IPR036259">
    <property type="entry name" value="MFS_trans_sf"/>
</dbReference>
<dbReference type="PROSITE" id="PS50850">
    <property type="entry name" value="MFS"/>
    <property type="match status" value="1"/>
</dbReference>
<dbReference type="InterPro" id="IPR011701">
    <property type="entry name" value="MFS"/>
</dbReference>
<feature type="transmembrane region" description="Helical" evidence="7">
    <location>
        <begin position="250"/>
        <end position="271"/>
    </location>
</feature>
<evidence type="ECO:0000256" key="1">
    <source>
        <dbReference type="ARBA" id="ARBA00004651"/>
    </source>
</evidence>
<evidence type="ECO:0000256" key="5">
    <source>
        <dbReference type="ARBA" id="ARBA00022989"/>
    </source>
</evidence>
<keyword evidence="10" id="KW-1185">Reference proteome</keyword>
<dbReference type="InterPro" id="IPR005829">
    <property type="entry name" value="Sugar_transporter_CS"/>
</dbReference>
<dbReference type="Pfam" id="PF07690">
    <property type="entry name" value="MFS_1"/>
    <property type="match status" value="1"/>
</dbReference>
<comment type="caution">
    <text evidence="9">The sequence shown here is derived from an EMBL/GenBank/DDBJ whole genome shotgun (WGS) entry which is preliminary data.</text>
</comment>
<feature type="transmembrane region" description="Helical" evidence="7">
    <location>
        <begin position="220"/>
        <end position="238"/>
    </location>
</feature>